<dbReference type="InterPro" id="IPR029058">
    <property type="entry name" value="AB_hydrolase_fold"/>
</dbReference>
<name>A0A1B9Y0L5_9FLAO</name>
<sequence length="346" mass="40360">MKSYRVRVFKVNVAIVLMLALVSCKSTYDTQVFNVKNTPLKPDYQLERSWAVLPSKYPKNFQEYASKQIDTLQADVFFIYPTLNTSKKDNRWNVPLNDEVQNDKVLNSSVLYQASAFATSGRVYVPFYRQAHYRSFDNKYKIGGDKALNLAYQDVKNAFEVYLKKYNKNRPIIIAGHSQGALHAIQLLKDFFDEKPLQKRLIAAYIPGMRVEKDEFISIKPMITPDENGGFVSWNTFKKGHFPKNKKWYKGAVTSNPITWNNEKKTILNQHKGFLYGNGKMYKKALAIQITDGLVWATNPKFPLRFFMSFLKNYHVGDINLFWQDIRENSLLRVKSWKRKQVFNPK</sequence>
<feature type="chain" id="PRO_5008640043" description="DUF3089 domain-containing protein" evidence="1">
    <location>
        <begin position="29"/>
        <end position="346"/>
    </location>
</feature>
<keyword evidence="1" id="KW-0732">Signal</keyword>
<evidence type="ECO:0000313" key="2">
    <source>
        <dbReference type="EMBL" id="OCK43340.1"/>
    </source>
</evidence>
<dbReference type="RefSeq" id="WP_068701596.1">
    <property type="nucleotide sequence ID" value="NZ_MAKX01000001.1"/>
</dbReference>
<dbReference type="OrthoDB" id="1521787at2"/>
<dbReference type="Gene3D" id="3.40.50.1820">
    <property type="entry name" value="alpha/beta hydrolase"/>
    <property type="match status" value="1"/>
</dbReference>
<evidence type="ECO:0000256" key="1">
    <source>
        <dbReference type="SAM" id="SignalP"/>
    </source>
</evidence>
<keyword evidence="3" id="KW-1185">Reference proteome</keyword>
<organism evidence="2 3">
    <name type="scientific">Tenacibaculum soleae</name>
    <dbReference type="NCBI Taxonomy" id="447689"/>
    <lineage>
        <taxon>Bacteria</taxon>
        <taxon>Pseudomonadati</taxon>
        <taxon>Bacteroidota</taxon>
        <taxon>Flavobacteriia</taxon>
        <taxon>Flavobacteriales</taxon>
        <taxon>Flavobacteriaceae</taxon>
        <taxon>Tenacibaculum</taxon>
    </lineage>
</organism>
<feature type="signal peptide" evidence="1">
    <location>
        <begin position="1"/>
        <end position="28"/>
    </location>
</feature>
<dbReference type="PROSITE" id="PS51257">
    <property type="entry name" value="PROKAR_LIPOPROTEIN"/>
    <property type="match status" value="1"/>
</dbReference>
<dbReference type="InterPro" id="IPR021440">
    <property type="entry name" value="DUF3089"/>
</dbReference>
<dbReference type="SUPFAM" id="SSF53474">
    <property type="entry name" value="alpha/beta-Hydrolases"/>
    <property type="match status" value="1"/>
</dbReference>
<gene>
    <name evidence="2" type="ORF">BA195_01150</name>
</gene>
<accession>A0A1B9Y0L5</accession>
<evidence type="ECO:0000313" key="3">
    <source>
        <dbReference type="Proteomes" id="UP000093186"/>
    </source>
</evidence>
<dbReference type="STRING" id="447689.BA195_01150"/>
<dbReference type="Pfam" id="PF11288">
    <property type="entry name" value="DUF3089"/>
    <property type="match status" value="1"/>
</dbReference>
<proteinExistence type="predicted"/>
<dbReference type="AlphaFoldDB" id="A0A1B9Y0L5"/>
<reference evidence="2 3" key="1">
    <citation type="submission" date="2016-06" db="EMBL/GenBank/DDBJ databases">
        <title>Draft Genome Sequence of Tenacibaculum soleae UCD-KL19.</title>
        <authorList>
            <person name="Eisen J.A."/>
            <person name="Coil D.A."/>
            <person name="Lujan K.M."/>
        </authorList>
    </citation>
    <scope>NUCLEOTIDE SEQUENCE [LARGE SCALE GENOMIC DNA]</scope>
    <source>
        <strain evidence="2 3">UCD-KL19</strain>
    </source>
</reference>
<protein>
    <recommendedName>
        <fullName evidence="4">DUF3089 domain-containing protein</fullName>
    </recommendedName>
</protein>
<dbReference type="EMBL" id="MAKX01000001">
    <property type="protein sequence ID" value="OCK43340.1"/>
    <property type="molecule type" value="Genomic_DNA"/>
</dbReference>
<evidence type="ECO:0008006" key="4">
    <source>
        <dbReference type="Google" id="ProtNLM"/>
    </source>
</evidence>
<dbReference type="Proteomes" id="UP000093186">
    <property type="component" value="Unassembled WGS sequence"/>
</dbReference>
<comment type="caution">
    <text evidence="2">The sequence shown here is derived from an EMBL/GenBank/DDBJ whole genome shotgun (WGS) entry which is preliminary data.</text>
</comment>